<name>A0A0F8Z8I0_9ZZZZ</name>
<comment type="caution">
    <text evidence="1">The sequence shown here is derived from an EMBL/GenBank/DDBJ whole genome shotgun (WGS) entry which is preliminary data.</text>
</comment>
<dbReference type="AlphaFoldDB" id="A0A0F8Z8I0"/>
<accession>A0A0F8Z8I0</accession>
<sequence length="68" mass="7728">MADRFWGKGEGLQESHFLDILDDGQGSPICYPDHRVTNIVKGKRKPICDSCVQLVKLRSEPRTKSNKK</sequence>
<protein>
    <submittedName>
        <fullName evidence="1">Uncharacterized protein</fullName>
    </submittedName>
</protein>
<proteinExistence type="predicted"/>
<evidence type="ECO:0000313" key="1">
    <source>
        <dbReference type="EMBL" id="KKK56376.1"/>
    </source>
</evidence>
<reference evidence="1" key="1">
    <citation type="journal article" date="2015" name="Nature">
        <title>Complex archaea that bridge the gap between prokaryotes and eukaryotes.</title>
        <authorList>
            <person name="Spang A."/>
            <person name="Saw J.H."/>
            <person name="Jorgensen S.L."/>
            <person name="Zaremba-Niedzwiedzka K."/>
            <person name="Martijn J."/>
            <person name="Lind A.E."/>
            <person name="van Eijk R."/>
            <person name="Schleper C."/>
            <person name="Guy L."/>
            <person name="Ettema T.J."/>
        </authorList>
    </citation>
    <scope>NUCLEOTIDE SEQUENCE</scope>
</reference>
<gene>
    <name evidence="1" type="ORF">LCGC14_3065140</name>
</gene>
<organism evidence="1">
    <name type="scientific">marine sediment metagenome</name>
    <dbReference type="NCBI Taxonomy" id="412755"/>
    <lineage>
        <taxon>unclassified sequences</taxon>
        <taxon>metagenomes</taxon>
        <taxon>ecological metagenomes</taxon>
    </lineage>
</organism>
<dbReference type="EMBL" id="LAZR01065024">
    <property type="protein sequence ID" value="KKK56376.1"/>
    <property type="molecule type" value="Genomic_DNA"/>
</dbReference>